<dbReference type="SUPFAM" id="SSF50998">
    <property type="entry name" value="Quinoprotein alcohol dehydrogenase-like"/>
    <property type="match status" value="1"/>
</dbReference>
<dbReference type="OrthoDB" id="843723at2"/>
<evidence type="ECO:0000313" key="1">
    <source>
        <dbReference type="EMBL" id="SKB31373.1"/>
    </source>
</evidence>
<organism evidence="1 2">
    <name type="scientific">Daejeonella lutea</name>
    <dbReference type="NCBI Taxonomy" id="572036"/>
    <lineage>
        <taxon>Bacteria</taxon>
        <taxon>Pseudomonadati</taxon>
        <taxon>Bacteroidota</taxon>
        <taxon>Sphingobacteriia</taxon>
        <taxon>Sphingobacteriales</taxon>
        <taxon>Sphingobacteriaceae</taxon>
        <taxon>Daejeonella</taxon>
    </lineage>
</organism>
<dbReference type="RefSeq" id="WP_079700990.1">
    <property type="nucleotide sequence ID" value="NZ_FUYR01000001.1"/>
</dbReference>
<dbReference type="EMBL" id="FUYR01000001">
    <property type="protein sequence ID" value="SKB31373.1"/>
    <property type="molecule type" value="Genomic_DNA"/>
</dbReference>
<gene>
    <name evidence="1" type="ORF">SAMN05661099_0456</name>
</gene>
<dbReference type="Proteomes" id="UP000189981">
    <property type="component" value="Unassembled WGS sequence"/>
</dbReference>
<name>A0A1T5A9K0_9SPHI</name>
<reference evidence="2" key="1">
    <citation type="submission" date="2017-02" db="EMBL/GenBank/DDBJ databases">
        <authorList>
            <person name="Varghese N."/>
            <person name="Submissions S."/>
        </authorList>
    </citation>
    <scope>NUCLEOTIDE SEQUENCE [LARGE SCALE GENOMIC DNA]</scope>
    <source>
        <strain evidence="2">DSM 22385</strain>
    </source>
</reference>
<dbReference type="STRING" id="572036.SAMN05661099_0456"/>
<dbReference type="InterPro" id="IPR015943">
    <property type="entry name" value="WD40/YVTN_repeat-like_dom_sf"/>
</dbReference>
<dbReference type="Gene3D" id="2.130.10.10">
    <property type="entry name" value="YVTN repeat-like/Quinoprotein amine dehydrogenase"/>
    <property type="match status" value="1"/>
</dbReference>
<proteinExistence type="predicted"/>
<evidence type="ECO:0008006" key="3">
    <source>
        <dbReference type="Google" id="ProtNLM"/>
    </source>
</evidence>
<dbReference type="InterPro" id="IPR011047">
    <property type="entry name" value="Quinoprotein_ADH-like_sf"/>
</dbReference>
<evidence type="ECO:0000313" key="2">
    <source>
        <dbReference type="Proteomes" id="UP000189981"/>
    </source>
</evidence>
<protein>
    <recommendedName>
        <fullName evidence="3">Two component regulator propeller</fullName>
    </recommendedName>
</protein>
<dbReference type="AlphaFoldDB" id="A0A1T5A9K0"/>
<keyword evidence="2" id="KW-1185">Reference proteome</keyword>
<accession>A0A1T5A9K0</accession>
<sequence>MTNLIVRYFFIISFLASLTSQVQGQENGLRNLGPQIKASVIQGSIFLKDSSGIEMVYTVVRGNPAHLLGYSHTGNLVVDESLPGSDGAWDLAVSSDGWLYIPGAKGILYRHRPGTQKVENLGIPLPGETTIWNLAAGNNGEMFGATYPGCRVFRYHPSSGFSDVAKGPLVQSENYARSLVYHDASGKLYAGVGSHADLIELDPETGEKKSILPADLKEKEFIYSLEILNGGPNGDRMLALVTNGSFTVVYNLESRTIEYKINEMDMKAVSPADKNGRFYYTWKSGLYSRRISEGSEAPVKHSENVGTANAMALDGKMLWIINSEGLLSMFDTEKQVLSSRKLMIPGQPISLQSILKGPDGRIWSGGYLAGGHAAYDPVKDVTMPYPGLHQTEGMAVNGTDIYFGIYPKGMYYKYNTTKPWNIQGGNPLFLGQIPDQSRSFAVLSEPKSKKIFFGMVPEYGMLGGHLVGYDIESGKLKTYGVVMKDQSVVSLVFANNMLWGGTSVSGGLGIAPSTTVAKLFSWDDKKAQVVDEIIPVSGASAITTMILAPDDNIWGMAGGTLFVFDPRQKKILKSLEIYPTRPLTSHVWRDAFLIWHPDGKIYGTGNNQMFRVDPVTFTVEFLFKPASLLAMDDQGRLYFHRSAELWQYKP</sequence>